<protein>
    <submittedName>
        <fullName evidence="1">Uncharacterized protein</fullName>
    </submittedName>
</protein>
<dbReference type="EMBL" id="WKFB01000067">
    <property type="protein sequence ID" value="KAF6737261.1"/>
    <property type="molecule type" value="Genomic_DNA"/>
</dbReference>
<dbReference type="Proteomes" id="UP000646548">
    <property type="component" value="Unassembled WGS sequence"/>
</dbReference>
<name>A0A834L0D3_ORYME</name>
<accession>A0A834L0D3</accession>
<organism evidence="1 2">
    <name type="scientific">Oryzias melastigma</name>
    <name type="common">Marine medaka</name>
    <dbReference type="NCBI Taxonomy" id="30732"/>
    <lineage>
        <taxon>Eukaryota</taxon>
        <taxon>Metazoa</taxon>
        <taxon>Chordata</taxon>
        <taxon>Craniata</taxon>
        <taxon>Vertebrata</taxon>
        <taxon>Euteleostomi</taxon>
        <taxon>Actinopterygii</taxon>
        <taxon>Neopterygii</taxon>
        <taxon>Teleostei</taxon>
        <taxon>Neoteleostei</taxon>
        <taxon>Acanthomorphata</taxon>
        <taxon>Ovalentaria</taxon>
        <taxon>Atherinomorphae</taxon>
        <taxon>Beloniformes</taxon>
        <taxon>Adrianichthyidae</taxon>
        <taxon>Oryziinae</taxon>
        <taxon>Oryzias</taxon>
    </lineage>
</organism>
<gene>
    <name evidence="1" type="ORF">FQA47_015993</name>
</gene>
<comment type="caution">
    <text evidence="1">The sequence shown here is derived from an EMBL/GenBank/DDBJ whole genome shotgun (WGS) entry which is preliminary data.</text>
</comment>
<sequence>MMMITEPKPLQDMKSMEAVGSTPPDPPGWSGFYQSWIMTSVGGALGLWMERSSWSRVLTTSRFTCPDAVQ</sequence>
<proteinExistence type="predicted"/>
<evidence type="ECO:0000313" key="1">
    <source>
        <dbReference type="EMBL" id="KAF6737261.1"/>
    </source>
</evidence>
<reference evidence="1" key="1">
    <citation type="journal article" name="BMC Genomics">
        <title>Long-read sequencing and de novo genome assembly of marine medaka (Oryzias melastigma).</title>
        <authorList>
            <person name="Liang P."/>
            <person name="Saqib H.S.A."/>
            <person name="Ni X."/>
            <person name="Shen Y."/>
        </authorList>
    </citation>
    <scope>NUCLEOTIDE SEQUENCE</scope>
    <source>
        <strain evidence="1">Bigg-433</strain>
    </source>
</reference>
<evidence type="ECO:0000313" key="2">
    <source>
        <dbReference type="Proteomes" id="UP000646548"/>
    </source>
</evidence>
<dbReference type="AlphaFoldDB" id="A0A834L0D3"/>